<dbReference type="AlphaFoldDB" id="A0A9W4MUH0"/>
<dbReference type="EMBL" id="CAJVOS010000034">
    <property type="protein sequence ID" value="CAG8157920.1"/>
    <property type="molecule type" value="Genomic_DNA"/>
</dbReference>
<evidence type="ECO:0000313" key="2">
    <source>
        <dbReference type="Proteomes" id="UP001153618"/>
    </source>
</evidence>
<proteinExistence type="predicted"/>
<dbReference type="Proteomes" id="UP001153618">
    <property type="component" value="Unassembled WGS sequence"/>
</dbReference>
<protein>
    <recommendedName>
        <fullName evidence="3">F-box domain-containing protein</fullName>
    </recommendedName>
</protein>
<name>A0A9W4MUH0_PENOL</name>
<comment type="caution">
    <text evidence="1">The sequence shown here is derived from an EMBL/GenBank/DDBJ whole genome shotgun (WGS) entry which is preliminary data.</text>
</comment>
<dbReference type="OrthoDB" id="4358152at2759"/>
<keyword evidence="2" id="KW-1185">Reference proteome</keyword>
<organism evidence="1 2">
    <name type="scientific">Penicillium olsonii</name>
    <dbReference type="NCBI Taxonomy" id="99116"/>
    <lineage>
        <taxon>Eukaryota</taxon>
        <taxon>Fungi</taxon>
        <taxon>Dikarya</taxon>
        <taxon>Ascomycota</taxon>
        <taxon>Pezizomycotina</taxon>
        <taxon>Eurotiomycetes</taxon>
        <taxon>Eurotiomycetidae</taxon>
        <taxon>Eurotiales</taxon>
        <taxon>Aspergillaceae</taxon>
        <taxon>Penicillium</taxon>
    </lineage>
</organism>
<accession>A0A9W4MUH0</accession>
<reference evidence="1" key="1">
    <citation type="submission" date="2021-07" db="EMBL/GenBank/DDBJ databases">
        <authorList>
            <person name="Branca A.L. A."/>
        </authorList>
    </citation>
    <scope>NUCLEOTIDE SEQUENCE</scope>
</reference>
<evidence type="ECO:0008006" key="3">
    <source>
        <dbReference type="Google" id="ProtNLM"/>
    </source>
</evidence>
<evidence type="ECO:0000313" key="1">
    <source>
        <dbReference type="EMBL" id="CAG8157920.1"/>
    </source>
</evidence>
<gene>
    <name evidence="1" type="ORF">POLS_LOCUS6269</name>
</gene>
<sequence length="402" mass="45776">MDSFQRLPTELVLQIIADTADFTGVENLISVSRKVRAVFECNSREIMQALSSSNPMTSQPEIKRLVSNAAVIYNPSIQCSSLDEYRVLTANNDELDSAQRFQSPEVACRMLHVAAQIQTLACACLTRMRENLVSGVGSSPAHAQGARRPFSWIEEYRMYWALWHIRCYSELRKAVGMPLLSPCTTDDSLIDPRWKWPYHEMQALNVYHTFADILMYRVEAIWTVAVVLDDLGVCAPLMSHGVIQPEHRSTISWELPPNVPLPSFSSFKLPRRVETKFSTWSPPQPPTSNPATKIWHLTPDHCTATSPQTGLFRSLHRRFMRPGSRAYQLGINNISLYRLSGVLIWDTWRLFTCGLYCQTRRERLETPDGGFLEPEPVFGFDNPHPWEGSYAQKWLQLGGAKE</sequence>